<dbReference type="InParanoid" id="W4JT83"/>
<feature type="region of interest" description="Disordered" evidence="1">
    <location>
        <begin position="334"/>
        <end position="361"/>
    </location>
</feature>
<dbReference type="OrthoDB" id="3214103at2759"/>
<keyword evidence="2" id="KW-1133">Transmembrane helix</keyword>
<proteinExistence type="predicted"/>
<feature type="transmembrane region" description="Helical" evidence="2">
    <location>
        <begin position="227"/>
        <end position="251"/>
    </location>
</feature>
<name>W4JT83_HETIT</name>
<dbReference type="AlphaFoldDB" id="W4JT83"/>
<dbReference type="EMBL" id="KI925464">
    <property type="protein sequence ID" value="ETW76290.1"/>
    <property type="molecule type" value="Genomic_DNA"/>
</dbReference>
<feature type="transmembrane region" description="Helical" evidence="2">
    <location>
        <begin position="143"/>
        <end position="163"/>
    </location>
</feature>
<dbReference type="eggNOG" id="ENOG502SP7E">
    <property type="taxonomic scope" value="Eukaryota"/>
</dbReference>
<dbReference type="Proteomes" id="UP000030671">
    <property type="component" value="Unassembled WGS sequence"/>
</dbReference>
<dbReference type="KEGG" id="hir:HETIRDRAFT_480361"/>
<dbReference type="HOGENOM" id="CLU_044614_9_3_1"/>
<gene>
    <name evidence="3" type="ORF">HETIRDRAFT_480361</name>
</gene>
<dbReference type="GeneID" id="20677908"/>
<feature type="transmembrane region" description="Helical" evidence="2">
    <location>
        <begin position="115"/>
        <end position="136"/>
    </location>
</feature>
<evidence type="ECO:0000256" key="1">
    <source>
        <dbReference type="SAM" id="MobiDB-lite"/>
    </source>
</evidence>
<feature type="transmembrane region" description="Helical" evidence="2">
    <location>
        <begin position="20"/>
        <end position="42"/>
    </location>
</feature>
<sequence length="361" mass="39390">MTPREAQQLQHAGSVILNNAIALSLQAFFYGVYTILIIFSTYHLVQKDMRSRANIIMLMATLVMFAVSTSHAALDMVILIQQFVSIFIGHPDLPLATRFIVANNAVIGYEIGQTYLYTINGILSDAVVVWRAWVLWQDNRKLVLAPLVLLLGSLCILCVQIGLQTASDLTDSIPPNALNKVRTSSWALSLATNTVATSLIGYKAWSHRRFLKANLSHGSRKTKVEKVLAILVETGLFYCLQQAIMIGMGYIPLPDNPRSPVSSVLNGVSVHLAGIYPTMIIVLVNFQRSIMDTPGVSLNVSGSGTMPIASHLSFATPPAMSARSDMLPKRGTVHFEPPERTGFGQEDLELGPAALEKSRTG</sequence>
<organism evidence="3 4">
    <name type="scientific">Heterobasidion irregulare (strain TC 32-1)</name>
    <dbReference type="NCBI Taxonomy" id="747525"/>
    <lineage>
        <taxon>Eukaryota</taxon>
        <taxon>Fungi</taxon>
        <taxon>Dikarya</taxon>
        <taxon>Basidiomycota</taxon>
        <taxon>Agaricomycotina</taxon>
        <taxon>Agaricomycetes</taxon>
        <taxon>Russulales</taxon>
        <taxon>Bondarzewiaceae</taxon>
        <taxon>Heterobasidion</taxon>
        <taxon>Heterobasidion annosum species complex</taxon>
    </lineage>
</organism>
<protein>
    <submittedName>
        <fullName evidence="3">Uncharacterized protein</fullName>
    </submittedName>
</protein>
<feature type="transmembrane region" description="Helical" evidence="2">
    <location>
        <begin position="183"/>
        <end position="206"/>
    </location>
</feature>
<dbReference type="RefSeq" id="XP_009551217.1">
    <property type="nucleotide sequence ID" value="XM_009552922.1"/>
</dbReference>
<evidence type="ECO:0000256" key="2">
    <source>
        <dbReference type="SAM" id="Phobius"/>
    </source>
</evidence>
<reference evidence="3 4" key="1">
    <citation type="journal article" date="2012" name="New Phytol.">
        <title>Insight into trade-off between wood decay and parasitism from the genome of a fungal forest pathogen.</title>
        <authorList>
            <person name="Olson A."/>
            <person name="Aerts A."/>
            <person name="Asiegbu F."/>
            <person name="Belbahri L."/>
            <person name="Bouzid O."/>
            <person name="Broberg A."/>
            <person name="Canback B."/>
            <person name="Coutinho P.M."/>
            <person name="Cullen D."/>
            <person name="Dalman K."/>
            <person name="Deflorio G."/>
            <person name="van Diepen L.T."/>
            <person name="Dunand C."/>
            <person name="Duplessis S."/>
            <person name="Durling M."/>
            <person name="Gonthier P."/>
            <person name="Grimwood J."/>
            <person name="Fossdal C.G."/>
            <person name="Hansson D."/>
            <person name="Henrissat B."/>
            <person name="Hietala A."/>
            <person name="Himmelstrand K."/>
            <person name="Hoffmeister D."/>
            <person name="Hogberg N."/>
            <person name="James T.Y."/>
            <person name="Karlsson M."/>
            <person name="Kohler A."/>
            <person name="Kues U."/>
            <person name="Lee Y.H."/>
            <person name="Lin Y.C."/>
            <person name="Lind M."/>
            <person name="Lindquist E."/>
            <person name="Lombard V."/>
            <person name="Lucas S."/>
            <person name="Lunden K."/>
            <person name="Morin E."/>
            <person name="Murat C."/>
            <person name="Park J."/>
            <person name="Raffaello T."/>
            <person name="Rouze P."/>
            <person name="Salamov A."/>
            <person name="Schmutz J."/>
            <person name="Solheim H."/>
            <person name="Stahlberg J."/>
            <person name="Velez H."/>
            <person name="de Vries R.P."/>
            <person name="Wiebenga A."/>
            <person name="Woodward S."/>
            <person name="Yakovlev I."/>
            <person name="Garbelotto M."/>
            <person name="Martin F."/>
            <person name="Grigoriev I.V."/>
            <person name="Stenlid J."/>
        </authorList>
    </citation>
    <scope>NUCLEOTIDE SEQUENCE [LARGE SCALE GENOMIC DNA]</scope>
    <source>
        <strain evidence="3 4">TC 32-1</strain>
    </source>
</reference>
<accession>W4JT83</accession>
<feature type="transmembrane region" description="Helical" evidence="2">
    <location>
        <begin position="263"/>
        <end position="284"/>
    </location>
</feature>
<feature type="transmembrane region" description="Helical" evidence="2">
    <location>
        <begin position="54"/>
        <end position="74"/>
    </location>
</feature>
<keyword evidence="2" id="KW-0812">Transmembrane</keyword>
<evidence type="ECO:0000313" key="3">
    <source>
        <dbReference type="EMBL" id="ETW76290.1"/>
    </source>
</evidence>
<evidence type="ECO:0000313" key="4">
    <source>
        <dbReference type="Proteomes" id="UP000030671"/>
    </source>
</evidence>
<keyword evidence="2" id="KW-0472">Membrane</keyword>
<keyword evidence="4" id="KW-1185">Reference proteome</keyword>